<evidence type="ECO:0000259" key="2">
    <source>
        <dbReference type="PROSITE" id="PS50994"/>
    </source>
</evidence>
<dbReference type="Proteomes" id="UP001066276">
    <property type="component" value="Chromosome 1_1"/>
</dbReference>
<feature type="domain" description="Integrase catalytic" evidence="2">
    <location>
        <begin position="54"/>
        <end position="191"/>
    </location>
</feature>
<proteinExistence type="predicted"/>
<reference evidence="3" key="1">
    <citation type="journal article" date="2022" name="bioRxiv">
        <title>Sequencing and chromosome-scale assembly of the giantPleurodeles waltlgenome.</title>
        <authorList>
            <person name="Brown T."/>
            <person name="Elewa A."/>
            <person name="Iarovenko S."/>
            <person name="Subramanian E."/>
            <person name="Araus A.J."/>
            <person name="Petzold A."/>
            <person name="Susuki M."/>
            <person name="Suzuki K.-i.T."/>
            <person name="Hayashi T."/>
            <person name="Toyoda A."/>
            <person name="Oliveira C."/>
            <person name="Osipova E."/>
            <person name="Leigh N.D."/>
            <person name="Simon A."/>
            <person name="Yun M.H."/>
        </authorList>
    </citation>
    <scope>NUCLEOTIDE SEQUENCE</scope>
    <source>
        <strain evidence="3">20211129_DDA</strain>
        <tissue evidence="3">Liver</tissue>
    </source>
</reference>
<organism evidence="3 4">
    <name type="scientific">Pleurodeles waltl</name>
    <name type="common">Iberian ribbed newt</name>
    <dbReference type="NCBI Taxonomy" id="8319"/>
    <lineage>
        <taxon>Eukaryota</taxon>
        <taxon>Metazoa</taxon>
        <taxon>Chordata</taxon>
        <taxon>Craniata</taxon>
        <taxon>Vertebrata</taxon>
        <taxon>Euteleostomi</taxon>
        <taxon>Amphibia</taxon>
        <taxon>Batrachia</taxon>
        <taxon>Caudata</taxon>
        <taxon>Salamandroidea</taxon>
        <taxon>Salamandridae</taxon>
        <taxon>Pleurodelinae</taxon>
        <taxon>Pleurodeles</taxon>
    </lineage>
</organism>
<dbReference type="Pfam" id="PF00665">
    <property type="entry name" value="rve"/>
    <property type="match status" value="1"/>
</dbReference>
<keyword evidence="4" id="KW-1185">Reference proteome</keyword>
<feature type="non-terminal residue" evidence="3">
    <location>
        <position position="191"/>
    </location>
</feature>
<dbReference type="EMBL" id="JANPWB010000001">
    <property type="protein sequence ID" value="KAJ1216080.1"/>
    <property type="molecule type" value="Genomic_DNA"/>
</dbReference>
<dbReference type="InterPro" id="IPR036397">
    <property type="entry name" value="RNaseH_sf"/>
</dbReference>
<dbReference type="PROSITE" id="PS50994">
    <property type="entry name" value="INTEGRASE"/>
    <property type="match status" value="1"/>
</dbReference>
<dbReference type="InterPro" id="IPR050951">
    <property type="entry name" value="Retrovirus_Pol_polyprotein"/>
</dbReference>
<dbReference type="Gene3D" id="3.30.420.10">
    <property type="entry name" value="Ribonuclease H-like superfamily/Ribonuclease H"/>
    <property type="match status" value="1"/>
</dbReference>
<sequence length="191" mass="22171">GHLGRSLTKRRLRQFYWWPGMDREVERMVSECVACGNSDKTRVLRQPPLGCVQFPTQPWEKLALDFIGPVDKLGRRNRFLVVLVDYHSKWFVVKSLERITTSNVIEFLKKVFLEEGVPRVLITDNGVQLVSASMKEFLTGLGIKHEKVALFHPQANGLVERVNRMIMENIQLSLANGLDWRMELNRMLWAH</sequence>
<feature type="non-terminal residue" evidence="3">
    <location>
        <position position="1"/>
    </location>
</feature>
<dbReference type="InterPro" id="IPR041588">
    <property type="entry name" value="Integrase_H2C2"/>
</dbReference>
<dbReference type="GO" id="GO:0015074">
    <property type="term" value="P:DNA integration"/>
    <property type="evidence" value="ECO:0007669"/>
    <property type="project" value="InterPro"/>
</dbReference>
<dbReference type="GO" id="GO:0003676">
    <property type="term" value="F:nucleic acid binding"/>
    <property type="evidence" value="ECO:0007669"/>
    <property type="project" value="InterPro"/>
</dbReference>
<dbReference type="SUPFAM" id="SSF53098">
    <property type="entry name" value="Ribonuclease H-like"/>
    <property type="match status" value="1"/>
</dbReference>
<dbReference type="PANTHER" id="PTHR37984">
    <property type="entry name" value="PROTEIN CBG26694"/>
    <property type="match status" value="1"/>
</dbReference>
<dbReference type="AlphaFoldDB" id="A0AAV7WQ49"/>
<evidence type="ECO:0000313" key="4">
    <source>
        <dbReference type="Proteomes" id="UP001066276"/>
    </source>
</evidence>
<gene>
    <name evidence="3" type="ORF">NDU88_003686</name>
</gene>
<dbReference type="Gene3D" id="1.10.340.70">
    <property type="match status" value="1"/>
</dbReference>
<dbReference type="Pfam" id="PF17921">
    <property type="entry name" value="Integrase_H2C2"/>
    <property type="match status" value="1"/>
</dbReference>
<accession>A0AAV7WQ49</accession>
<name>A0AAV7WQ49_PLEWA</name>
<dbReference type="InterPro" id="IPR001584">
    <property type="entry name" value="Integrase_cat-core"/>
</dbReference>
<protein>
    <recommendedName>
        <fullName evidence="1">Gypsy retrotransposon integrase-like protein 1</fullName>
    </recommendedName>
</protein>
<evidence type="ECO:0000256" key="1">
    <source>
        <dbReference type="ARBA" id="ARBA00039658"/>
    </source>
</evidence>
<evidence type="ECO:0000313" key="3">
    <source>
        <dbReference type="EMBL" id="KAJ1216080.1"/>
    </source>
</evidence>
<dbReference type="InterPro" id="IPR012337">
    <property type="entry name" value="RNaseH-like_sf"/>
</dbReference>
<dbReference type="PANTHER" id="PTHR37984:SF5">
    <property type="entry name" value="PROTEIN NYNRIN-LIKE"/>
    <property type="match status" value="1"/>
</dbReference>
<comment type="caution">
    <text evidence="3">The sequence shown here is derived from an EMBL/GenBank/DDBJ whole genome shotgun (WGS) entry which is preliminary data.</text>
</comment>